<accession>A0AAU9RPA5</accession>
<reference evidence="1 2" key="1">
    <citation type="submission" date="2022-03" db="EMBL/GenBank/DDBJ databases">
        <authorList>
            <person name="Nunn A."/>
            <person name="Chopra R."/>
            <person name="Nunn A."/>
            <person name="Contreras Garrido A."/>
        </authorList>
    </citation>
    <scope>NUCLEOTIDE SEQUENCE [LARGE SCALE GENOMIC DNA]</scope>
</reference>
<organism evidence="1 2">
    <name type="scientific">Thlaspi arvense</name>
    <name type="common">Field penny-cress</name>
    <dbReference type="NCBI Taxonomy" id="13288"/>
    <lineage>
        <taxon>Eukaryota</taxon>
        <taxon>Viridiplantae</taxon>
        <taxon>Streptophyta</taxon>
        <taxon>Embryophyta</taxon>
        <taxon>Tracheophyta</taxon>
        <taxon>Spermatophyta</taxon>
        <taxon>Magnoliopsida</taxon>
        <taxon>eudicotyledons</taxon>
        <taxon>Gunneridae</taxon>
        <taxon>Pentapetalae</taxon>
        <taxon>rosids</taxon>
        <taxon>malvids</taxon>
        <taxon>Brassicales</taxon>
        <taxon>Brassicaceae</taxon>
        <taxon>Thlaspideae</taxon>
        <taxon>Thlaspi</taxon>
    </lineage>
</organism>
<evidence type="ECO:0000313" key="1">
    <source>
        <dbReference type="EMBL" id="CAH2047365.1"/>
    </source>
</evidence>
<proteinExistence type="predicted"/>
<gene>
    <name evidence="1" type="ORF">TAV2_LOCUS7651</name>
</gene>
<evidence type="ECO:0000313" key="2">
    <source>
        <dbReference type="Proteomes" id="UP000836841"/>
    </source>
</evidence>
<dbReference type="Proteomes" id="UP000836841">
    <property type="component" value="Chromosome 2"/>
</dbReference>
<protein>
    <submittedName>
        <fullName evidence="1">Uncharacterized protein</fullName>
    </submittedName>
</protein>
<feature type="non-terminal residue" evidence="1">
    <location>
        <position position="89"/>
    </location>
</feature>
<name>A0AAU9RPA5_THLAR</name>
<keyword evidence="2" id="KW-1185">Reference proteome</keyword>
<dbReference type="EMBL" id="OU466858">
    <property type="protein sequence ID" value="CAH2047365.1"/>
    <property type="molecule type" value="Genomic_DNA"/>
</dbReference>
<dbReference type="AlphaFoldDB" id="A0AAU9RPA5"/>
<sequence length="89" mass="10436">CVWSLKNYEILLELVNDELKAKGYMIRLPDNLGKRRVEQNFYETTGIKYNTILTSRTGFRVNPLTGRLEMSESWWSDRIAEFGKNGNFV</sequence>